<dbReference type="EMBL" id="AUZM01000011">
    <property type="protein sequence ID" value="ERT08374.1"/>
    <property type="molecule type" value="Genomic_DNA"/>
</dbReference>
<protein>
    <submittedName>
        <fullName evidence="2">Uncharacterized protein</fullName>
    </submittedName>
</protein>
<dbReference type="RefSeq" id="WP_023065416.1">
    <property type="nucleotide sequence ID" value="NZ_AUZM01000011.1"/>
</dbReference>
<sequence length="381" mass="43382">MSEQIEKIQKLIKTATNPKQKAMYQDLLAKLQSELSENAESTEPPQEQIQPSLIPKPKRTSSSSPVSPPKPLSVKPSKIKKVETISPTNRQEKLTPETVNEDLKSEPESSDHQEVKDTDAQTETEQSESGESQRYFQGIGIISGVVTLTEERSTVMLGDKEYRLFYIPNRRRKAYDALKKEIETTGNTTQKLIVYPKILHFPSRDQPHQVAFQLVGFVGHGASSSPLNTELNDFEFKFSGLWQFIPVCRTPCITVMRNFSQDRLAWIKEAEAAKKVKFMKASHVPLLWRDSPVKPFRFNPRLEKDQQGQTYFVQVKAKFLPGRDVFGFVEQLNEPTEEAPGFLKASKKLKAEALRETKERKQQKQVEVKENVTPQSESSDS</sequence>
<feature type="region of interest" description="Disordered" evidence="1">
    <location>
        <begin position="35"/>
        <end position="133"/>
    </location>
</feature>
<feature type="region of interest" description="Disordered" evidence="1">
    <location>
        <begin position="354"/>
        <end position="381"/>
    </location>
</feature>
<accession>U7QKA1</accession>
<feature type="compositionally biased region" description="Basic and acidic residues" evidence="1">
    <location>
        <begin position="354"/>
        <end position="370"/>
    </location>
</feature>
<comment type="caution">
    <text evidence="2">The sequence shown here is derived from an EMBL/GenBank/DDBJ whole genome shotgun (WGS) entry which is preliminary data.</text>
</comment>
<gene>
    <name evidence="2" type="ORF">M595_1578</name>
</gene>
<evidence type="ECO:0000313" key="3">
    <source>
        <dbReference type="Proteomes" id="UP000017127"/>
    </source>
</evidence>
<proteinExistence type="predicted"/>
<feature type="compositionally biased region" description="Basic and acidic residues" evidence="1">
    <location>
        <begin position="90"/>
        <end position="119"/>
    </location>
</feature>
<organism evidence="2 3">
    <name type="scientific">Lyngbya aestuarii BL J</name>
    <dbReference type="NCBI Taxonomy" id="1348334"/>
    <lineage>
        <taxon>Bacteria</taxon>
        <taxon>Bacillati</taxon>
        <taxon>Cyanobacteriota</taxon>
        <taxon>Cyanophyceae</taxon>
        <taxon>Oscillatoriophycideae</taxon>
        <taxon>Oscillatoriales</taxon>
        <taxon>Microcoleaceae</taxon>
        <taxon>Lyngbya</taxon>
    </lineage>
</organism>
<name>U7QKA1_9CYAN</name>
<reference evidence="2 3" key="1">
    <citation type="journal article" date="2013" name="Front. Microbiol.">
        <title>Comparative genomic analyses of the cyanobacterium, Lyngbya aestuarii BL J, a powerful hydrogen producer.</title>
        <authorList>
            <person name="Kothari A."/>
            <person name="Vaughn M."/>
            <person name="Garcia-Pichel F."/>
        </authorList>
    </citation>
    <scope>NUCLEOTIDE SEQUENCE [LARGE SCALE GENOMIC DNA]</scope>
    <source>
        <strain evidence="2 3">BL J</strain>
    </source>
</reference>
<dbReference type="OrthoDB" id="506234at2"/>
<dbReference type="AlphaFoldDB" id="U7QKA1"/>
<keyword evidence="3" id="KW-1185">Reference proteome</keyword>
<evidence type="ECO:0000256" key="1">
    <source>
        <dbReference type="SAM" id="MobiDB-lite"/>
    </source>
</evidence>
<evidence type="ECO:0000313" key="2">
    <source>
        <dbReference type="EMBL" id="ERT08374.1"/>
    </source>
</evidence>
<dbReference type="Proteomes" id="UP000017127">
    <property type="component" value="Unassembled WGS sequence"/>
</dbReference>
<feature type="compositionally biased region" description="Polar residues" evidence="1">
    <location>
        <begin position="35"/>
        <end position="51"/>
    </location>
</feature>